<dbReference type="Proteomes" id="UP000502894">
    <property type="component" value="Chromosome"/>
</dbReference>
<organism evidence="1 2">
    <name type="scientific">Legionella antarctica</name>
    <dbReference type="NCBI Taxonomy" id="2708020"/>
    <lineage>
        <taxon>Bacteria</taxon>
        <taxon>Pseudomonadati</taxon>
        <taxon>Pseudomonadota</taxon>
        <taxon>Gammaproteobacteria</taxon>
        <taxon>Legionellales</taxon>
        <taxon>Legionellaceae</taxon>
        <taxon>Legionella</taxon>
    </lineage>
</organism>
<protein>
    <submittedName>
        <fullName evidence="1">Uncharacterized protein</fullName>
    </submittedName>
</protein>
<dbReference type="EMBL" id="AP022839">
    <property type="protein sequence ID" value="BCA96190.1"/>
    <property type="molecule type" value="Genomic_DNA"/>
</dbReference>
<evidence type="ECO:0000313" key="1">
    <source>
        <dbReference type="EMBL" id="BCA96190.1"/>
    </source>
</evidence>
<name>A0A6F8T7S0_9GAMM</name>
<dbReference type="KEGG" id="lant:TUM19329_25510"/>
<keyword evidence="2" id="KW-1185">Reference proteome</keyword>
<evidence type="ECO:0000313" key="2">
    <source>
        <dbReference type="Proteomes" id="UP000502894"/>
    </source>
</evidence>
<accession>A0A6F8T7S0</accession>
<reference evidence="1" key="1">
    <citation type="journal article" date="2020" name="Microbiol. Resour. Announc.">
        <title>Complete Genome Sequence of Novel Psychrotolerant Legionella Strain TUM19329, Isolated from Antarctic Lake Sediment.</title>
        <authorList>
            <person name="Shimada S."/>
            <person name="Nakai R."/>
            <person name="Aoki K."/>
            <person name="Shimoeda N."/>
            <person name="Ohno G."/>
            <person name="Miyazaki Y."/>
            <person name="Kudoh S."/>
            <person name="Imura S."/>
            <person name="Watanabe K."/>
            <person name="Ishii Y."/>
            <person name="Tateda K."/>
        </authorList>
    </citation>
    <scope>NUCLEOTIDE SEQUENCE [LARGE SCALE GENOMIC DNA]</scope>
    <source>
        <strain evidence="1">TUM19329</strain>
    </source>
</reference>
<gene>
    <name evidence="1" type="ORF">TUM19329_25510</name>
</gene>
<sequence length="62" mass="7572">MGLGLRWHSYSYPLYFEWINGTDVDDKMKDLPDFMSQKFFDIVIPKILWSYLHDRQEVISVW</sequence>
<dbReference type="AlphaFoldDB" id="A0A6F8T7S0"/>
<proteinExistence type="predicted"/>